<keyword evidence="3 6" id="KW-0812">Transmembrane</keyword>
<organism evidence="7 8">
    <name type="scientific">Alistipes finegoldii</name>
    <dbReference type="NCBI Taxonomy" id="214856"/>
    <lineage>
        <taxon>Bacteria</taxon>
        <taxon>Pseudomonadati</taxon>
        <taxon>Bacteroidota</taxon>
        <taxon>Bacteroidia</taxon>
        <taxon>Bacteroidales</taxon>
        <taxon>Rikenellaceae</taxon>
        <taxon>Alistipes</taxon>
    </lineage>
</organism>
<feature type="transmembrane region" description="Helical" evidence="6">
    <location>
        <begin position="428"/>
        <end position="447"/>
    </location>
</feature>
<evidence type="ECO:0000313" key="8">
    <source>
        <dbReference type="Proteomes" id="UP000324870"/>
    </source>
</evidence>
<reference evidence="7 8" key="1">
    <citation type="journal article" date="2019" name="Nat. Med.">
        <title>A library of human gut bacterial isolates paired with longitudinal multiomics data enables mechanistic microbiome research.</title>
        <authorList>
            <person name="Poyet M."/>
            <person name="Groussin M."/>
            <person name="Gibbons S.M."/>
            <person name="Avila-Pacheco J."/>
            <person name="Jiang X."/>
            <person name="Kearney S.M."/>
            <person name="Perrotta A.R."/>
            <person name="Berdy B."/>
            <person name="Zhao S."/>
            <person name="Lieberman T.D."/>
            <person name="Swanson P.K."/>
            <person name="Smith M."/>
            <person name="Roesemann S."/>
            <person name="Alexander J.E."/>
            <person name="Rich S.A."/>
            <person name="Livny J."/>
            <person name="Vlamakis H."/>
            <person name="Clish C."/>
            <person name="Bullock K."/>
            <person name="Deik A."/>
            <person name="Scott J."/>
            <person name="Pierce K.A."/>
            <person name="Xavier R.J."/>
            <person name="Alm E.J."/>
        </authorList>
    </citation>
    <scope>NUCLEOTIDE SEQUENCE [LARGE SCALE GENOMIC DNA]</scope>
    <source>
        <strain evidence="7 8">BIOML-A1</strain>
    </source>
</reference>
<feature type="transmembrane region" description="Helical" evidence="6">
    <location>
        <begin position="306"/>
        <end position="330"/>
    </location>
</feature>
<feature type="transmembrane region" description="Helical" evidence="6">
    <location>
        <begin position="125"/>
        <end position="141"/>
    </location>
</feature>
<dbReference type="PANTHER" id="PTHR30250">
    <property type="entry name" value="PST FAMILY PREDICTED COLANIC ACID TRANSPORTER"/>
    <property type="match status" value="1"/>
</dbReference>
<gene>
    <name evidence="7" type="ORF">F2A26_12410</name>
</gene>
<name>A0ABQ6S144_9BACT</name>
<feature type="transmembrane region" description="Helical" evidence="6">
    <location>
        <begin position="336"/>
        <end position="356"/>
    </location>
</feature>
<comment type="subcellular location">
    <subcellularLocation>
        <location evidence="1">Cell membrane</location>
        <topology evidence="1">Multi-pass membrane protein</topology>
    </subcellularLocation>
</comment>
<evidence type="ECO:0000313" key="7">
    <source>
        <dbReference type="EMBL" id="KAA3158113.1"/>
    </source>
</evidence>
<feature type="transmembrane region" description="Helical" evidence="6">
    <location>
        <begin position="255"/>
        <end position="276"/>
    </location>
</feature>
<keyword evidence="8" id="KW-1185">Reference proteome</keyword>
<evidence type="ECO:0000256" key="2">
    <source>
        <dbReference type="ARBA" id="ARBA00022475"/>
    </source>
</evidence>
<feature type="transmembrane region" description="Helical" evidence="6">
    <location>
        <begin position="368"/>
        <end position="391"/>
    </location>
</feature>
<dbReference type="InterPro" id="IPR050833">
    <property type="entry name" value="Poly_Biosynth_Transport"/>
</dbReference>
<feature type="transmembrane region" description="Helical" evidence="6">
    <location>
        <begin position="12"/>
        <end position="30"/>
    </location>
</feature>
<feature type="transmembrane region" description="Helical" evidence="6">
    <location>
        <begin position="214"/>
        <end position="235"/>
    </location>
</feature>
<keyword evidence="5 6" id="KW-0472">Membrane</keyword>
<evidence type="ECO:0000256" key="5">
    <source>
        <dbReference type="ARBA" id="ARBA00023136"/>
    </source>
</evidence>
<dbReference type="PANTHER" id="PTHR30250:SF11">
    <property type="entry name" value="O-ANTIGEN TRANSPORTER-RELATED"/>
    <property type="match status" value="1"/>
</dbReference>
<dbReference type="Proteomes" id="UP000324870">
    <property type="component" value="Unassembled WGS sequence"/>
</dbReference>
<dbReference type="Pfam" id="PF01943">
    <property type="entry name" value="Polysacc_synt"/>
    <property type="match status" value="1"/>
</dbReference>
<feature type="transmembrane region" description="Helical" evidence="6">
    <location>
        <begin position="453"/>
        <end position="471"/>
    </location>
</feature>
<evidence type="ECO:0000256" key="3">
    <source>
        <dbReference type="ARBA" id="ARBA00022692"/>
    </source>
</evidence>
<dbReference type="InterPro" id="IPR002797">
    <property type="entry name" value="Polysacc_synth"/>
</dbReference>
<dbReference type="RefSeq" id="WP_014775293.1">
    <property type="nucleotide sequence ID" value="NZ_CALCKD010000024.1"/>
</dbReference>
<feature type="transmembrane region" description="Helical" evidence="6">
    <location>
        <begin position="185"/>
        <end position="207"/>
    </location>
</feature>
<evidence type="ECO:0000256" key="1">
    <source>
        <dbReference type="ARBA" id="ARBA00004651"/>
    </source>
</evidence>
<feature type="transmembrane region" description="Helical" evidence="6">
    <location>
        <begin position="153"/>
        <end position="179"/>
    </location>
</feature>
<accession>A0ABQ6S144</accession>
<proteinExistence type="predicted"/>
<feature type="transmembrane region" description="Helical" evidence="6">
    <location>
        <begin position="45"/>
        <end position="65"/>
    </location>
</feature>
<evidence type="ECO:0000256" key="6">
    <source>
        <dbReference type="SAM" id="Phobius"/>
    </source>
</evidence>
<feature type="transmembrane region" description="Helical" evidence="6">
    <location>
        <begin position="85"/>
        <end position="105"/>
    </location>
</feature>
<feature type="transmembrane region" description="Helical" evidence="6">
    <location>
        <begin position="397"/>
        <end position="416"/>
    </location>
</feature>
<protein>
    <submittedName>
        <fullName evidence="7">Oligosaccharide flippase family protein</fullName>
    </submittedName>
</protein>
<sequence length="489" mass="54146">MLEKLAKQTAVYGISTIVVRFLSYLLTPYYTRIFGQETYGIVTDIYALIPLALTLLTMGMESSYFRFSAKAEEAGGDVRAAKRRLFATTWGVTSLAAVVFFVLVASFRNGVAGLMGEAYAAHPEYVVWVGLIILFDVWACIPFSRLREQGRALLFVGIKALNVVMNVALAVAFGVAGLFATEFGVGWVFVANLIASVVTWLVILATVDRTVPKINWALLAAVFAYSLPLLVGGLAGTANEFIDRQLIKYLVPEGAMAQVGIYGAITKIAVVMMLFYQMYRLAAEPFFLSNFKKSDFVQMNAAALKYYVMASMLIFLGIALFRDVFALIVGRDFREGIFILPVVLGANVLTGVWLNLSFWYKREEKTSLAIVVTGAGLVSMLVFGFWCIPVWGYYGAAWARLASESTMVAVSWWLNRRFYPTPYDWRRIGEYVAAALAVFAVCEAVTACGDNKLIAYAFNIVLFAAYALYLVRRERIDVAALVKAALKRK</sequence>
<keyword evidence="4 6" id="KW-1133">Transmembrane helix</keyword>
<dbReference type="EMBL" id="VVND01000022">
    <property type="protein sequence ID" value="KAA3158113.1"/>
    <property type="molecule type" value="Genomic_DNA"/>
</dbReference>
<comment type="caution">
    <text evidence="7">The sequence shown here is derived from an EMBL/GenBank/DDBJ whole genome shotgun (WGS) entry which is preliminary data.</text>
</comment>
<evidence type="ECO:0000256" key="4">
    <source>
        <dbReference type="ARBA" id="ARBA00022989"/>
    </source>
</evidence>
<keyword evidence="2" id="KW-1003">Cell membrane</keyword>